<dbReference type="KEGG" id="agl:PYTT_1372"/>
<evidence type="ECO:0008006" key="3">
    <source>
        <dbReference type="Google" id="ProtNLM"/>
    </source>
</evidence>
<reference evidence="2" key="1">
    <citation type="submission" date="2016-09" db="EMBL/GenBank/DDBJ databases">
        <authorList>
            <person name="Koehorst J."/>
        </authorList>
    </citation>
    <scope>NUCLEOTIDE SEQUENCE [LARGE SCALE GENOMIC DNA]</scope>
</reference>
<dbReference type="EMBL" id="LT629973">
    <property type="protein sequence ID" value="SEH87456.1"/>
    <property type="molecule type" value="Genomic_DNA"/>
</dbReference>
<proteinExistence type="predicted"/>
<sequence length="84" mass="9837">MSDTLPPVEDRIGVYDAMEILGYKSRHTVLSMIGDGVLMGWRRPRGRKYILSRRQVEHLDKQLIEKARQDMEERRAVSQLLLDI</sequence>
<dbReference type="AlphaFoldDB" id="A0A1C7P9X2"/>
<protein>
    <recommendedName>
        <fullName evidence="3">Helix-turn-helix domain</fullName>
    </recommendedName>
</protein>
<name>A0A1C7P9X2_9BACT</name>
<dbReference type="STRING" id="1679444.PYTT_1372"/>
<evidence type="ECO:0000313" key="1">
    <source>
        <dbReference type="EMBL" id="SEH87456.1"/>
    </source>
</evidence>
<keyword evidence="2" id="KW-1185">Reference proteome</keyword>
<dbReference type="Proteomes" id="UP000176204">
    <property type="component" value="Chromosome I"/>
</dbReference>
<dbReference type="RefSeq" id="WP_067771806.1">
    <property type="nucleotide sequence ID" value="NZ_LIGX01000001.1"/>
</dbReference>
<gene>
    <name evidence="1" type="ORF">PYTT_1372</name>
</gene>
<accession>A0A1C7P9X2</accession>
<evidence type="ECO:0000313" key="2">
    <source>
        <dbReference type="Proteomes" id="UP000176204"/>
    </source>
</evidence>
<organism evidence="1 2">
    <name type="scientific">Akkermansia glycaniphila</name>
    <dbReference type="NCBI Taxonomy" id="1679444"/>
    <lineage>
        <taxon>Bacteria</taxon>
        <taxon>Pseudomonadati</taxon>
        <taxon>Verrucomicrobiota</taxon>
        <taxon>Verrucomicrobiia</taxon>
        <taxon>Verrucomicrobiales</taxon>
        <taxon>Akkermansiaceae</taxon>
        <taxon>Akkermansia</taxon>
    </lineage>
</organism>